<evidence type="ECO:0000313" key="3">
    <source>
        <dbReference type="Proteomes" id="UP000589292"/>
    </source>
</evidence>
<feature type="transmembrane region" description="Helical" evidence="1">
    <location>
        <begin position="48"/>
        <end position="73"/>
    </location>
</feature>
<evidence type="ECO:0000313" key="2">
    <source>
        <dbReference type="EMBL" id="MBA1374220.1"/>
    </source>
</evidence>
<reference evidence="2 3" key="1">
    <citation type="journal article" date="1994" name="Int. J. Syst. Bacteriol.">
        <title>Phylogenetic positions of novel aerobic, bacteriochlorophyll a-containing bacteria and description of Roseococcus thiosulfatophilus gen. nov., sp. nov., Erythromicrobium ramosum gen. nov., sp. nov., and Erythrobacter litoralis sp. nov.</title>
        <authorList>
            <person name="Yurkov V."/>
            <person name="Stackebrandt E."/>
            <person name="Holmes A."/>
            <person name="Fuerst J.A."/>
            <person name="Hugenholtz P."/>
            <person name="Golecki J."/>
            <person name="Gad'on N."/>
            <person name="Gorlenko V.M."/>
            <person name="Kompantseva E.I."/>
            <person name="Drews G."/>
        </authorList>
    </citation>
    <scope>NUCLEOTIDE SEQUENCE [LARGE SCALE GENOMIC DNA]</scope>
    <source>
        <strain evidence="2 3">KR-99</strain>
    </source>
</reference>
<keyword evidence="1" id="KW-0472">Membrane</keyword>
<keyword evidence="1" id="KW-0812">Transmembrane</keyword>
<proteinExistence type="predicted"/>
<dbReference type="EMBL" id="VDES01000002">
    <property type="protein sequence ID" value="MBA1374220.1"/>
    <property type="molecule type" value="Genomic_DNA"/>
</dbReference>
<comment type="caution">
    <text evidence="2">The sequence shown here is derived from an EMBL/GenBank/DDBJ whole genome shotgun (WGS) entry which is preliminary data.</text>
</comment>
<evidence type="ECO:0000256" key="1">
    <source>
        <dbReference type="SAM" id="Phobius"/>
    </source>
</evidence>
<accession>A0A7V8RDG5</accession>
<sequence>MATILIVFCGIINFALHRATMESAHPMAVQMRALFQGFMRGYGSYMLEYLILLSALSFAALGYTIALPAYIVYTGMNGLAGWAILTGKI</sequence>
<keyword evidence="3" id="KW-1185">Reference proteome</keyword>
<dbReference type="Proteomes" id="UP000589292">
    <property type="component" value="Unassembled WGS sequence"/>
</dbReference>
<dbReference type="RefSeq" id="WP_060980312.1">
    <property type="nucleotide sequence ID" value="NZ_BAAAGB010000001.1"/>
</dbReference>
<gene>
    <name evidence="2" type="ORF">FG486_07705</name>
</gene>
<protein>
    <submittedName>
        <fullName evidence="2">Uncharacterized protein</fullName>
    </submittedName>
</protein>
<dbReference type="AlphaFoldDB" id="A0A7V8RDG5"/>
<organism evidence="2 3">
    <name type="scientific">Sphingomonas ursincola</name>
    <dbReference type="NCBI Taxonomy" id="56361"/>
    <lineage>
        <taxon>Bacteria</taxon>
        <taxon>Pseudomonadati</taxon>
        <taxon>Pseudomonadota</taxon>
        <taxon>Alphaproteobacteria</taxon>
        <taxon>Sphingomonadales</taxon>
        <taxon>Sphingomonadaceae</taxon>
        <taxon>Sphingomonas</taxon>
    </lineage>
</organism>
<keyword evidence="1" id="KW-1133">Transmembrane helix</keyword>
<name>A0A7V8RDG5_9SPHN</name>